<feature type="non-terminal residue" evidence="5">
    <location>
        <position position="1"/>
    </location>
</feature>
<reference evidence="5 6" key="1">
    <citation type="journal article" date="2016" name="Mol. Biol. Evol.">
        <title>Comparative Genomics of Early-Diverging Mushroom-Forming Fungi Provides Insights into the Origins of Lignocellulose Decay Capabilities.</title>
        <authorList>
            <person name="Nagy L.G."/>
            <person name="Riley R."/>
            <person name="Tritt A."/>
            <person name="Adam C."/>
            <person name="Daum C."/>
            <person name="Floudas D."/>
            <person name="Sun H."/>
            <person name="Yadav J.S."/>
            <person name="Pangilinan J."/>
            <person name="Larsson K.H."/>
            <person name="Matsuura K."/>
            <person name="Barry K."/>
            <person name="Labutti K."/>
            <person name="Kuo R."/>
            <person name="Ohm R.A."/>
            <person name="Bhattacharya S.S."/>
            <person name="Shirouzu T."/>
            <person name="Yoshinaga Y."/>
            <person name="Martin F.M."/>
            <person name="Grigoriev I.V."/>
            <person name="Hibbett D.S."/>
        </authorList>
    </citation>
    <scope>NUCLEOTIDE SEQUENCE [LARGE SCALE GENOMIC DNA]</scope>
    <source>
        <strain evidence="5 6">93-53</strain>
    </source>
</reference>
<evidence type="ECO:0000256" key="3">
    <source>
        <dbReference type="ARBA" id="ARBA00022777"/>
    </source>
</evidence>
<dbReference type="InterPro" id="IPR004166">
    <property type="entry name" value="a-kinase_dom"/>
</dbReference>
<keyword evidence="3" id="KW-0418">Kinase</keyword>
<evidence type="ECO:0000259" key="4">
    <source>
        <dbReference type="Pfam" id="PF02816"/>
    </source>
</evidence>
<name>A0A165GBK0_9APHY</name>
<feature type="domain" description="Alpha-type protein kinase" evidence="4">
    <location>
        <begin position="84"/>
        <end position="201"/>
    </location>
</feature>
<dbReference type="Gene3D" id="3.20.200.10">
    <property type="entry name" value="MHCK/EF2 kinase"/>
    <property type="match status" value="1"/>
</dbReference>
<dbReference type="Proteomes" id="UP000076871">
    <property type="component" value="Unassembled WGS sequence"/>
</dbReference>
<dbReference type="GeneID" id="63820965"/>
<organism evidence="5 6">
    <name type="scientific">Laetiporus sulphureus 93-53</name>
    <dbReference type="NCBI Taxonomy" id="1314785"/>
    <lineage>
        <taxon>Eukaryota</taxon>
        <taxon>Fungi</taxon>
        <taxon>Dikarya</taxon>
        <taxon>Basidiomycota</taxon>
        <taxon>Agaricomycotina</taxon>
        <taxon>Agaricomycetes</taxon>
        <taxon>Polyporales</taxon>
        <taxon>Laetiporus</taxon>
    </lineage>
</organism>
<gene>
    <name evidence="5" type="ORF">LAESUDRAFT_645705</name>
</gene>
<evidence type="ECO:0000313" key="6">
    <source>
        <dbReference type="Proteomes" id="UP000076871"/>
    </source>
</evidence>
<dbReference type="InParanoid" id="A0A165GBK0"/>
<evidence type="ECO:0000256" key="2">
    <source>
        <dbReference type="ARBA" id="ARBA00022679"/>
    </source>
</evidence>
<keyword evidence="1" id="KW-0723">Serine/threonine-protein kinase</keyword>
<accession>A0A165GBK0</accession>
<keyword evidence="2" id="KW-0808">Transferase</keyword>
<dbReference type="GO" id="GO:0005524">
    <property type="term" value="F:ATP binding"/>
    <property type="evidence" value="ECO:0007669"/>
    <property type="project" value="InterPro"/>
</dbReference>
<dbReference type="OrthoDB" id="301415at2759"/>
<keyword evidence="6" id="KW-1185">Reference proteome</keyword>
<dbReference type="Pfam" id="PF02816">
    <property type="entry name" value="Alpha_kinase"/>
    <property type="match status" value="1"/>
</dbReference>
<proteinExistence type="predicted"/>
<protein>
    <recommendedName>
        <fullName evidence="4">Alpha-type protein kinase domain-containing protein</fullName>
    </recommendedName>
</protein>
<evidence type="ECO:0000313" key="5">
    <source>
        <dbReference type="EMBL" id="KZT10116.1"/>
    </source>
</evidence>
<dbReference type="EMBL" id="KV427610">
    <property type="protein sequence ID" value="KZT10116.1"/>
    <property type="molecule type" value="Genomic_DNA"/>
</dbReference>
<dbReference type="AlphaFoldDB" id="A0A165GBK0"/>
<evidence type="ECO:0000256" key="1">
    <source>
        <dbReference type="ARBA" id="ARBA00022527"/>
    </source>
</evidence>
<sequence>PVKTNLLYDPQSKFQQGTFKVTHFGTISPPLPAFGSTGYVAIKRAFVRDRAMASPHPMFYDAAKQAELLSVEVNCAQWAAGLMQLCYAFIQREDVIRGPPPFTIPQLQFVCVGLAVEDASDINDQNPSRRRQVFLLEQYIDSTAEGRWRKYINNDTPTPLAMIDEDDQHRADFLAFCQHIQFLKTKRLLFVSDFQGKYYIL</sequence>
<dbReference type="STRING" id="1314785.A0A165GBK0"/>
<dbReference type="GO" id="GO:0004674">
    <property type="term" value="F:protein serine/threonine kinase activity"/>
    <property type="evidence" value="ECO:0007669"/>
    <property type="project" value="UniProtKB-KW"/>
</dbReference>
<dbReference type="RefSeq" id="XP_040767856.1">
    <property type="nucleotide sequence ID" value="XM_040903935.1"/>
</dbReference>